<dbReference type="Pfam" id="PF01381">
    <property type="entry name" value="HTH_3"/>
    <property type="match status" value="1"/>
</dbReference>
<evidence type="ECO:0000313" key="2">
    <source>
        <dbReference type="EMBL" id="TXB63821.1"/>
    </source>
</evidence>
<dbReference type="EMBL" id="VOOR01000013">
    <property type="protein sequence ID" value="TXB63821.1"/>
    <property type="molecule type" value="Genomic_DNA"/>
</dbReference>
<dbReference type="AlphaFoldDB" id="A0A5C6RN91"/>
<dbReference type="InterPro" id="IPR001387">
    <property type="entry name" value="Cro/C1-type_HTH"/>
</dbReference>
<sequence length="72" mass="8290">MSTRYNRIKAVLVEQEKTSKWLSEQVGRSKGTVSRWCSNQIQPPLEVLFQIADVLEVDVCTLLAKNEKSPRR</sequence>
<organism evidence="2 3">
    <name type="scientific">Phaeodactylibacter luteus</name>
    <dbReference type="NCBI Taxonomy" id="1564516"/>
    <lineage>
        <taxon>Bacteria</taxon>
        <taxon>Pseudomonadati</taxon>
        <taxon>Bacteroidota</taxon>
        <taxon>Saprospiria</taxon>
        <taxon>Saprospirales</taxon>
        <taxon>Haliscomenobacteraceae</taxon>
        <taxon>Phaeodactylibacter</taxon>
    </lineage>
</organism>
<feature type="domain" description="HTH cro/C1-type" evidence="1">
    <location>
        <begin position="22"/>
        <end position="62"/>
    </location>
</feature>
<keyword evidence="3" id="KW-1185">Reference proteome</keyword>
<evidence type="ECO:0000313" key="3">
    <source>
        <dbReference type="Proteomes" id="UP000321580"/>
    </source>
</evidence>
<dbReference type="CDD" id="cd00093">
    <property type="entry name" value="HTH_XRE"/>
    <property type="match status" value="1"/>
</dbReference>
<name>A0A5C6RN91_9BACT</name>
<dbReference type="SMART" id="SM00530">
    <property type="entry name" value="HTH_XRE"/>
    <property type="match status" value="1"/>
</dbReference>
<comment type="caution">
    <text evidence="2">The sequence shown here is derived from an EMBL/GenBank/DDBJ whole genome shotgun (WGS) entry which is preliminary data.</text>
</comment>
<gene>
    <name evidence="2" type="ORF">FRY97_08375</name>
</gene>
<dbReference type="SUPFAM" id="SSF47413">
    <property type="entry name" value="lambda repressor-like DNA-binding domains"/>
    <property type="match status" value="1"/>
</dbReference>
<dbReference type="RefSeq" id="WP_147166995.1">
    <property type="nucleotide sequence ID" value="NZ_VOOR01000013.1"/>
</dbReference>
<evidence type="ECO:0000259" key="1">
    <source>
        <dbReference type="PROSITE" id="PS50943"/>
    </source>
</evidence>
<accession>A0A5C6RN91</accession>
<protein>
    <submittedName>
        <fullName evidence="2">Helix-turn-helix transcriptional regulator</fullName>
    </submittedName>
</protein>
<dbReference type="InterPro" id="IPR010982">
    <property type="entry name" value="Lambda_DNA-bd_dom_sf"/>
</dbReference>
<proteinExistence type="predicted"/>
<dbReference type="PROSITE" id="PS50943">
    <property type="entry name" value="HTH_CROC1"/>
    <property type="match status" value="1"/>
</dbReference>
<dbReference type="OrthoDB" id="7865033at2"/>
<dbReference type="Gene3D" id="1.10.260.40">
    <property type="entry name" value="lambda repressor-like DNA-binding domains"/>
    <property type="match status" value="1"/>
</dbReference>
<dbReference type="Proteomes" id="UP000321580">
    <property type="component" value="Unassembled WGS sequence"/>
</dbReference>
<reference evidence="2 3" key="1">
    <citation type="submission" date="2019-08" db="EMBL/GenBank/DDBJ databases">
        <title>Genome of Phaeodactylibacter luteus.</title>
        <authorList>
            <person name="Bowman J.P."/>
        </authorList>
    </citation>
    <scope>NUCLEOTIDE SEQUENCE [LARGE SCALE GENOMIC DNA]</scope>
    <source>
        <strain evidence="2 3">KCTC 42180</strain>
    </source>
</reference>
<dbReference type="GO" id="GO:0003677">
    <property type="term" value="F:DNA binding"/>
    <property type="evidence" value="ECO:0007669"/>
    <property type="project" value="InterPro"/>
</dbReference>